<dbReference type="EMBL" id="CAACVG010001960">
    <property type="protein sequence ID" value="VEN35889.1"/>
    <property type="molecule type" value="Genomic_DNA"/>
</dbReference>
<evidence type="ECO:0000313" key="2">
    <source>
        <dbReference type="Proteomes" id="UP000410492"/>
    </source>
</evidence>
<dbReference type="Proteomes" id="UP000410492">
    <property type="component" value="Unassembled WGS sequence"/>
</dbReference>
<name>A0A653BJZ9_CALMS</name>
<reference evidence="1 2" key="1">
    <citation type="submission" date="2019-01" db="EMBL/GenBank/DDBJ databases">
        <authorList>
            <person name="Sayadi A."/>
        </authorList>
    </citation>
    <scope>NUCLEOTIDE SEQUENCE [LARGE SCALE GENOMIC DNA]</scope>
</reference>
<dbReference type="OrthoDB" id="10437298at2759"/>
<evidence type="ECO:0000313" key="1">
    <source>
        <dbReference type="EMBL" id="VEN35889.1"/>
    </source>
</evidence>
<sequence length="50" mass="6197">MSYHSRCIYYLYDSYRLYQNVLPYVASNHWCKQFYKCTSYTRGLCCYPML</sequence>
<proteinExistence type="predicted"/>
<protein>
    <submittedName>
        <fullName evidence="1">Uncharacterized protein</fullName>
    </submittedName>
</protein>
<gene>
    <name evidence="1" type="ORF">CALMAC_LOCUS1675</name>
</gene>
<accession>A0A653BJZ9</accession>
<dbReference type="AlphaFoldDB" id="A0A653BJZ9"/>
<organism evidence="1 2">
    <name type="scientific">Callosobruchus maculatus</name>
    <name type="common">Southern cowpea weevil</name>
    <name type="synonym">Pulse bruchid</name>
    <dbReference type="NCBI Taxonomy" id="64391"/>
    <lineage>
        <taxon>Eukaryota</taxon>
        <taxon>Metazoa</taxon>
        <taxon>Ecdysozoa</taxon>
        <taxon>Arthropoda</taxon>
        <taxon>Hexapoda</taxon>
        <taxon>Insecta</taxon>
        <taxon>Pterygota</taxon>
        <taxon>Neoptera</taxon>
        <taxon>Endopterygota</taxon>
        <taxon>Coleoptera</taxon>
        <taxon>Polyphaga</taxon>
        <taxon>Cucujiformia</taxon>
        <taxon>Chrysomeloidea</taxon>
        <taxon>Chrysomelidae</taxon>
        <taxon>Bruchinae</taxon>
        <taxon>Bruchini</taxon>
        <taxon>Callosobruchus</taxon>
    </lineage>
</organism>
<keyword evidence="2" id="KW-1185">Reference proteome</keyword>